<dbReference type="EMBL" id="JAOTPO010000004">
    <property type="protein sequence ID" value="MDE5413217.1"/>
    <property type="molecule type" value="Genomic_DNA"/>
</dbReference>
<proteinExistence type="predicted"/>
<sequence length="48" mass="5186">MEGKPIHYDGSFHNSENSAGEAGIEPFKVTDEMRGSISGNPYLSGNQE</sequence>
<reference evidence="2" key="1">
    <citation type="submission" date="2024-05" db="EMBL/GenBank/DDBJ databases">
        <title>Alkalihalobacillus sp. strain MEB203 novel alkaliphilic bacterium from Lonar Lake, India.</title>
        <authorList>
            <person name="Joshi A."/>
            <person name="Thite S."/>
            <person name="Mengade P."/>
        </authorList>
    </citation>
    <scope>NUCLEOTIDE SEQUENCE</scope>
    <source>
        <strain evidence="2">MEB 203</strain>
    </source>
</reference>
<evidence type="ECO:0000313" key="3">
    <source>
        <dbReference type="Proteomes" id="UP001148125"/>
    </source>
</evidence>
<protein>
    <submittedName>
        <fullName evidence="2">Uncharacterized protein</fullName>
    </submittedName>
</protein>
<feature type="compositionally biased region" description="Polar residues" evidence="1">
    <location>
        <begin position="37"/>
        <end position="48"/>
    </location>
</feature>
<gene>
    <name evidence="2" type="ORF">N7Z68_07445</name>
</gene>
<evidence type="ECO:0000313" key="2">
    <source>
        <dbReference type="EMBL" id="MDE5413217.1"/>
    </source>
</evidence>
<evidence type="ECO:0000256" key="1">
    <source>
        <dbReference type="SAM" id="MobiDB-lite"/>
    </source>
</evidence>
<organism evidence="2 3">
    <name type="scientific">Alkalihalobacterium chitinilyticum</name>
    <dbReference type="NCBI Taxonomy" id="2980103"/>
    <lineage>
        <taxon>Bacteria</taxon>
        <taxon>Bacillati</taxon>
        <taxon>Bacillota</taxon>
        <taxon>Bacilli</taxon>
        <taxon>Bacillales</taxon>
        <taxon>Bacillaceae</taxon>
        <taxon>Alkalihalobacterium</taxon>
    </lineage>
</organism>
<comment type="caution">
    <text evidence="2">The sequence shown here is derived from an EMBL/GenBank/DDBJ whole genome shotgun (WGS) entry which is preliminary data.</text>
</comment>
<accession>A0ABT5VEU3</accession>
<name>A0ABT5VEU3_9BACI</name>
<keyword evidence="3" id="KW-1185">Reference proteome</keyword>
<dbReference type="RefSeq" id="WP_275117842.1">
    <property type="nucleotide sequence ID" value="NZ_JAOTPO010000004.1"/>
</dbReference>
<dbReference type="Proteomes" id="UP001148125">
    <property type="component" value="Unassembled WGS sequence"/>
</dbReference>
<feature type="region of interest" description="Disordered" evidence="1">
    <location>
        <begin position="1"/>
        <end position="48"/>
    </location>
</feature>